<feature type="region of interest" description="Disordered" evidence="1">
    <location>
        <begin position="1"/>
        <end position="28"/>
    </location>
</feature>
<proteinExistence type="predicted"/>
<sequence>MLTLAMRRAEEVPDEGGSNSHQPPPAVNPEEYVDILQVQQILLEGTNRRTRATPAAGSFPPDQRGRMILEGYPHPHHPPPYYYSNYAQHQQAQAPSVEELFALWFGSTVPGSEDRLAMCQEDNLDVWPEGSLAMCQEDNLDVCPEDRLAMCQEDSLDVCPEGSLAMCQEDSLDVWPEGSLDGKRLAPGTSDGYRPPIKALLSTTVRPWQPSQRFVPRTPDGQRPLSRAFLATTARP</sequence>
<dbReference type="EMBL" id="OE001534">
    <property type="protein sequence ID" value="CAD7457029.1"/>
    <property type="molecule type" value="Genomic_DNA"/>
</dbReference>
<organism evidence="2">
    <name type="scientific">Timema tahoe</name>
    <dbReference type="NCBI Taxonomy" id="61484"/>
    <lineage>
        <taxon>Eukaryota</taxon>
        <taxon>Metazoa</taxon>
        <taxon>Ecdysozoa</taxon>
        <taxon>Arthropoda</taxon>
        <taxon>Hexapoda</taxon>
        <taxon>Insecta</taxon>
        <taxon>Pterygota</taxon>
        <taxon>Neoptera</taxon>
        <taxon>Polyneoptera</taxon>
        <taxon>Phasmatodea</taxon>
        <taxon>Timematodea</taxon>
        <taxon>Timematoidea</taxon>
        <taxon>Timematidae</taxon>
        <taxon>Timema</taxon>
    </lineage>
</organism>
<feature type="region of interest" description="Disordered" evidence="1">
    <location>
        <begin position="210"/>
        <end position="236"/>
    </location>
</feature>
<evidence type="ECO:0000256" key="1">
    <source>
        <dbReference type="SAM" id="MobiDB-lite"/>
    </source>
</evidence>
<evidence type="ECO:0000313" key="2">
    <source>
        <dbReference type="EMBL" id="CAD7457029.1"/>
    </source>
</evidence>
<name>A0A7R9NUR9_9NEOP</name>
<protein>
    <submittedName>
        <fullName evidence="2">Uncharacterized protein</fullName>
    </submittedName>
</protein>
<reference evidence="2" key="1">
    <citation type="submission" date="2020-11" db="EMBL/GenBank/DDBJ databases">
        <authorList>
            <person name="Tran Van P."/>
        </authorList>
    </citation>
    <scope>NUCLEOTIDE SEQUENCE</scope>
</reference>
<gene>
    <name evidence="2" type="ORF">TTEB3V08_LOCUS5040</name>
</gene>
<accession>A0A7R9NUR9</accession>
<dbReference type="AlphaFoldDB" id="A0A7R9NUR9"/>